<protein>
    <submittedName>
        <fullName evidence="5">Peptidase C69</fullName>
    </submittedName>
</protein>
<dbReference type="Pfam" id="PF19290">
    <property type="entry name" value="PmbA_TldD_2nd"/>
    <property type="match status" value="1"/>
</dbReference>
<organism evidence="5 6">
    <name type="scientific">Chitinimonas prasina</name>
    <dbReference type="NCBI Taxonomy" id="1434937"/>
    <lineage>
        <taxon>Bacteria</taxon>
        <taxon>Pseudomonadati</taxon>
        <taxon>Pseudomonadota</taxon>
        <taxon>Betaproteobacteria</taxon>
        <taxon>Neisseriales</taxon>
        <taxon>Chitinibacteraceae</taxon>
        <taxon>Chitinimonas</taxon>
    </lineage>
</organism>
<dbReference type="InterPro" id="IPR002510">
    <property type="entry name" value="Metalloprtase-TldD/E_N"/>
</dbReference>
<dbReference type="Pfam" id="PF01523">
    <property type="entry name" value="PmbA_TldD_1st"/>
    <property type="match status" value="1"/>
</dbReference>
<comment type="caution">
    <text evidence="5">The sequence shown here is derived from an EMBL/GenBank/DDBJ whole genome shotgun (WGS) entry which is preliminary data.</text>
</comment>
<dbReference type="Proteomes" id="UP001156706">
    <property type="component" value="Unassembled WGS sequence"/>
</dbReference>
<feature type="domain" description="Metalloprotease TldD/E central" evidence="4">
    <location>
        <begin position="127"/>
        <end position="233"/>
    </location>
</feature>
<proteinExistence type="inferred from homology"/>
<dbReference type="InterPro" id="IPR036059">
    <property type="entry name" value="TldD/PmbA_sf"/>
</dbReference>
<dbReference type="NCBIfam" id="NF008268">
    <property type="entry name" value="PRK11040.1"/>
    <property type="match status" value="1"/>
</dbReference>
<dbReference type="PANTHER" id="PTHR43421">
    <property type="entry name" value="METALLOPROTEASE PMBA"/>
    <property type="match status" value="1"/>
</dbReference>
<dbReference type="InterPro" id="IPR047657">
    <property type="entry name" value="PmbA"/>
</dbReference>
<feature type="domain" description="Metalloprotease TldD/E N-terminal" evidence="2">
    <location>
        <begin position="35"/>
        <end position="99"/>
    </location>
</feature>
<evidence type="ECO:0000259" key="4">
    <source>
        <dbReference type="Pfam" id="PF19290"/>
    </source>
</evidence>
<dbReference type="SUPFAM" id="SSF111283">
    <property type="entry name" value="Putative modulator of DNA gyrase, PmbA/TldD"/>
    <property type="match status" value="1"/>
</dbReference>
<evidence type="ECO:0000259" key="2">
    <source>
        <dbReference type="Pfam" id="PF01523"/>
    </source>
</evidence>
<keyword evidence="6" id="KW-1185">Reference proteome</keyword>
<evidence type="ECO:0000256" key="1">
    <source>
        <dbReference type="ARBA" id="ARBA00005836"/>
    </source>
</evidence>
<feature type="domain" description="Metalloprotease TldD/E C-terminal" evidence="3">
    <location>
        <begin position="240"/>
        <end position="448"/>
    </location>
</feature>
<dbReference type="Pfam" id="PF19289">
    <property type="entry name" value="PmbA_TldD_3rd"/>
    <property type="match status" value="1"/>
</dbReference>
<dbReference type="EMBL" id="BSOG01000002">
    <property type="protein sequence ID" value="GLR12698.1"/>
    <property type="molecule type" value="Genomic_DNA"/>
</dbReference>
<sequence length="449" mass="47228">MTTSTESGFSYSQAALRELVENVLADAKRQGATSCDVDVSEGVGQNVSVRLGEVETIEYNRDKGVGVTVYLGQRKGHASTSDFSPQALSQTVSAALAIARYTAEDDCAGLADPDMLATQFPDLDLYYPWSCSVEEAIALAQRCEAAARAVDSRISNSEGATVSSHVGQSVYANSHGFIGPGISSRHSISAAVIAQEGDAMQRDYWYSVARAASDLEDAVAIGRQAGERAIARLGARRIKTGDYRVLYDPSLAGGLIGHMISAASGGSLYRKASFLLDSLGKPVFSSIVNITEDPFLPRGMASSAFDAEGVACVQRELVSDGVLNGWLLGSYSARKLGMRSTGNAGGAHNLLVRPTAGDFGDMLKQLGTGLYVTELLGQGVNGITGDYSRGAAGFWVENGQLVHPVEEVTIAGNLKDIFMGIVAIGSDIEMRGSKRVGSILVEKMMVAGA</sequence>
<name>A0ABQ5YG89_9NEIS</name>
<comment type="similarity">
    <text evidence="1">Belongs to the peptidase U62 family.</text>
</comment>
<evidence type="ECO:0000313" key="6">
    <source>
        <dbReference type="Proteomes" id="UP001156706"/>
    </source>
</evidence>
<dbReference type="PANTHER" id="PTHR43421:SF1">
    <property type="entry name" value="METALLOPROTEASE PMBA"/>
    <property type="match status" value="1"/>
</dbReference>
<evidence type="ECO:0000313" key="5">
    <source>
        <dbReference type="EMBL" id="GLR12698.1"/>
    </source>
</evidence>
<gene>
    <name evidence="5" type="ORF">GCM10007907_14880</name>
</gene>
<evidence type="ECO:0000259" key="3">
    <source>
        <dbReference type="Pfam" id="PF19289"/>
    </source>
</evidence>
<dbReference type="RefSeq" id="WP_284195837.1">
    <property type="nucleotide sequence ID" value="NZ_BSOG01000002.1"/>
</dbReference>
<reference evidence="6" key="1">
    <citation type="journal article" date="2019" name="Int. J. Syst. Evol. Microbiol.">
        <title>The Global Catalogue of Microorganisms (GCM) 10K type strain sequencing project: providing services to taxonomists for standard genome sequencing and annotation.</title>
        <authorList>
            <consortium name="The Broad Institute Genomics Platform"/>
            <consortium name="The Broad Institute Genome Sequencing Center for Infectious Disease"/>
            <person name="Wu L."/>
            <person name="Ma J."/>
        </authorList>
    </citation>
    <scope>NUCLEOTIDE SEQUENCE [LARGE SCALE GENOMIC DNA]</scope>
    <source>
        <strain evidence="6">NBRC 110044</strain>
    </source>
</reference>
<accession>A0ABQ5YG89</accession>
<dbReference type="InterPro" id="IPR045569">
    <property type="entry name" value="Metalloprtase-TldD/E_C"/>
</dbReference>
<dbReference type="Gene3D" id="3.30.2290.10">
    <property type="entry name" value="PmbA/TldD superfamily"/>
    <property type="match status" value="1"/>
</dbReference>
<dbReference type="InterPro" id="IPR035068">
    <property type="entry name" value="TldD/PmbA_N"/>
</dbReference>
<dbReference type="InterPro" id="IPR045570">
    <property type="entry name" value="Metalloprtase-TldD/E_cen_dom"/>
</dbReference>